<dbReference type="EMBL" id="BMFC01000034">
    <property type="protein sequence ID" value="GGC24151.1"/>
    <property type="molecule type" value="Genomic_DNA"/>
</dbReference>
<gene>
    <name evidence="1" type="ORF">GCM10011363_45810</name>
</gene>
<proteinExistence type="predicted"/>
<protein>
    <submittedName>
        <fullName evidence="1">Uncharacterized protein</fullName>
    </submittedName>
</protein>
<comment type="caution">
    <text evidence="1">The sequence shown here is derived from an EMBL/GenBank/DDBJ whole genome shotgun (WGS) entry which is preliminary data.</text>
</comment>
<dbReference type="Proteomes" id="UP000645462">
    <property type="component" value="Unassembled WGS sequence"/>
</dbReference>
<accession>A0ABQ1LFK0</accession>
<evidence type="ECO:0000313" key="2">
    <source>
        <dbReference type="Proteomes" id="UP000645462"/>
    </source>
</evidence>
<organism evidence="1 2">
    <name type="scientific">Marivita lacus</name>
    <dbReference type="NCBI Taxonomy" id="1323742"/>
    <lineage>
        <taxon>Bacteria</taxon>
        <taxon>Pseudomonadati</taxon>
        <taxon>Pseudomonadota</taxon>
        <taxon>Alphaproteobacteria</taxon>
        <taxon>Rhodobacterales</taxon>
        <taxon>Roseobacteraceae</taxon>
        <taxon>Marivita</taxon>
    </lineage>
</organism>
<name>A0ABQ1LFK0_9RHOB</name>
<sequence>MNGQVIDTSCAAASFKNQTACKEEIDASGFIDPIAKITKWPTNSFDNAVCDHTGKLLDDLSTQVDGGKNDGDYQLKEGVLCVDEFSTKFNSIFSDPDGIGNTLIFKAGVDFVMNGGEQSLSIIPQKTDDFAGVGLYAPNSNVTVGGNATFFIIGLSYFGLIADSITFNGNVMLNAECDKVDPFFDAGLTSQPKLVR</sequence>
<keyword evidence="2" id="KW-1185">Reference proteome</keyword>
<evidence type="ECO:0000313" key="1">
    <source>
        <dbReference type="EMBL" id="GGC24151.1"/>
    </source>
</evidence>
<reference evidence="2" key="1">
    <citation type="journal article" date="2019" name="Int. J. Syst. Evol. Microbiol.">
        <title>The Global Catalogue of Microorganisms (GCM) 10K type strain sequencing project: providing services to taxonomists for standard genome sequencing and annotation.</title>
        <authorList>
            <consortium name="The Broad Institute Genomics Platform"/>
            <consortium name="The Broad Institute Genome Sequencing Center for Infectious Disease"/>
            <person name="Wu L."/>
            <person name="Ma J."/>
        </authorList>
    </citation>
    <scope>NUCLEOTIDE SEQUENCE [LARGE SCALE GENOMIC DNA]</scope>
    <source>
        <strain evidence="2">CGMCC 1.12478</strain>
    </source>
</reference>